<dbReference type="AlphaFoldDB" id="A0A7K0CG79"/>
<proteinExistence type="predicted"/>
<feature type="transmembrane region" description="Helical" evidence="6">
    <location>
        <begin position="287"/>
        <end position="305"/>
    </location>
</feature>
<dbReference type="InterPro" id="IPR011701">
    <property type="entry name" value="MFS"/>
</dbReference>
<feature type="transmembrane region" description="Helical" evidence="6">
    <location>
        <begin position="311"/>
        <end position="332"/>
    </location>
</feature>
<dbReference type="InterPro" id="IPR036259">
    <property type="entry name" value="MFS_trans_sf"/>
</dbReference>
<organism evidence="7 8">
    <name type="scientific">Streptomyces smaragdinus</name>
    <dbReference type="NCBI Taxonomy" id="2585196"/>
    <lineage>
        <taxon>Bacteria</taxon>
        <taxon>Bacillati</taxon>
        <taxon>Actinomycetota</taxon>
        <taxon>Actinomycetes</taxon>
        <taxon>Kitasatosporales</taxon>
        <taxon>Streptomycetaceae</taxon>
        <taxon>Streptomyces</taxon>
    </lineage>
</organism>
<keyword evidence="3 6" id="KW-0812">Transmembrane</keyword>
<dbReference type="RefSeq" id="WP_153451914.1">
    <property type="nucleotide sequence ID" value="NZ_WEGJ01000006.1"/>
</dbReference>
<evidence type="ECO:0008006" key="9">
    <source>
        <dbReference type="Google" id="ProtNLM"/>
    </source>
</evidence>
<feature type="transmembrane region" description="Helical" evidence="6">
    <location>
        <begin position="51"/>
        <end position="71"/>
    </location>
</feature>
<dbReference type="Proteomes" id="UP000466345">
    <property type="component" value="Unassembled WGS sequence"/>
</dbReference>
<dbReference type="CDD" id="cd06173">
    <property type="entry name" value="MFS_MefA_like"/>
    <property type="match status" value="1"/>
</dbReference>
<dbReference type="PANTHER" id="PTHR23513:SF6">
    <property type="entry name" value="MAJOR FACILITATOR SUPERFAMILY ASSOCIATED DOMAIN-CONTAINING PROTEIN"/>
    <property type="match status" value="1"/>
</dbReference>
<name>A0A7K0CG79_9ACTN</name>
<dbReference type="Gene3D" id="1.20.1250.20">
    <property type="entry name" value="MFS general substrate transporter like domains"/>
    <property type="match status" value="1"/>
</dbReference>
<reference evidence="7 8" key="1">
    <citation type="submission" date="2019-10" db="EMBL/GenBank/DDBJ databases">
        <title>Streptomyces smaragdinus sp. nov. and Streptomyces fabii sp. nov., isolated from the gut of fungus growing-termite Macrotermes natalensis.</title>
        <authorList>
            <person name="Schwitalla J."/>
            <person name="Benndorf R."/>
            <person name="Martin K."/>
            <person name="De Beer W."/>
            <person name="Kaster A.-K."/>
            <person name="Vollmers J."/>
            <person name="Poulsen M."/>
            <person name="Beemelmanns C."/>
        </authorList>
    </citation>
    <scope>NUCLEOTIDE SEQUENCE [LARGE SCALE GENOMIC DNA]</scope>
    <source>
        <strain evidence="7 8">RB5</strain>
    </source>
</reference>
<evidence type="ECO:0000256" key="3">
    <source>
        <dbReference type="ARBA" id="ARBA00022692"/>
    </source>
</evidence>
<feature type="transmembrane region" description="Helical" evidence="6">
    <location>
        <begin position="253"/>
        <end position="275"/>
    </location>
</feature>
<keyword evidence="5 6" id="KW-0472">Membrane</keyword>
<dbReference type="PANTHER" id="PTHR23513">
    <property type="entry name" value="INTEGRAL MEMBRANE EFFLUX PROTEIN-RELATED"/>
    <property type="match status" value="1"/>
</dbReference>
<protein>
    <recommendedName>
        <fullName evidence="9">MFS transporter</fullName>
    </recommendedName>
</protein>
<evidence type="ECO:0000256" key="2">
    <source>
        <dbReference type="ARBA" id="ARBA00022475"/>
    </source>
</evidence>
<accession>A0A7K0CG79</accession>
<feature type="transmembrane region" description="Helical" evidence="6">
    <location>
        <begin position="182"/>
        <end position="199"/>
    </location>
</feature>
<dbReference type="EMBL" id="WEGJ01000006">
    <property type="protein sequence ID" value="MQY12393.1"/>
    <property type="molecule type" value="Genomic_DNA"/>
</dbReference>
<gene>
    <name evidence="7" type="ORF">SRB5_25260</name>
</gene>
<sequence>MTTETTGTAPVLRWRGGFGRLWSAAVVSRFGDALRGAALPLLAVRLTDSPLLVSLVAAAQFLPWLLFGLLGGAVADRVDQRRAMAAVDAVRAVLTAAFAVAVWAGEARIWLLLVLAFALTTLQTVFDNAATALLPAVVPRELLARANGRLLTGQEVAYRFVGGPLVPLLLGAGLALPYAVDAVSFALAAALVAGVPTARTPAPAGRTLRGDVAEGLRALWGDRTLRAVGVSAVVCNAAVGMVIGVLVVHITGWLGAGATGYAVVLTAYGAGMVAAGPLAERLGRIRALPAAIAAQAAALAVFGTVRSLPVAAVALAVFGFAGMLTMVVEVTVLQERAPAALLGRVSAAFRTATIAGTPLGAVAAGGVAELWPLNTPVLVAAVLMACGAVPLVVAARSIARI</sequence>
<keyword evidence="8" id="KW-1185">Reference proteome</keyword>
<dbReference type="OrthoDB" id="145388at2"/>
<evidence type="ECO:0000256" key="4">
    <source>
        <dbReference type="ARBA" id="ARBA00022989"/>
    </source>
</evidence>
<keyword evidence="2" id="KW-1003">Cell membrane</keyword>
<dbReference type="SUPFAM" id="SSF103473">
    <property type="entry name" value="MFS general substrate transporter"/>
    <property type="match status" value="1"/>
</dbReference>
<evidence type="ECO:0000256" key="1">
    <source>
        <dbReference type="ARBA" id="ARBA00004651"/>
    </source>
</evidence>
<feature type="transmembrane region" description="Helical" evidence="6">
    <location>
        <begin position="227"/>
        <end position="247"/>
    </location>
</feature>
<evidence type="ECO:0000313" key="8">
    <source>
        <dbReference type="Proteomes" id="UP000466345"/>
    </source>
</evidence>
<evidence type="ECO:0000256" key="6">
    <source>
        <dbReference type="SAM" id="Phobius"/>
    </source>
</evidence>
<comment type="subcellular location">
    <subcellularLocation>
        <location evidence="1">Cell membrane</location>
        <topology evidence="1">Multi-pass membrane protein</topology>
    </subcellularLocation>
</comment>
<dbReference type="Pfam" id="PF07690">
    <property type="entry name" value="MFS_1"/>
    <property type="match status" value="1"/>
</dbReference>
<keyword evidence="4 6" id="KW-1133">Transmembrane helix</keyword>
<evidence type="ECO:0000313" key="7">
    <source>
        <dbReference type="EMBL" id="MQY12393.1"/>
    </source>
</evidence>
<evidence type="ECO:0000256" key="5">
    <source>
        <dbReference type="ARBA" id="ARBA00023136"/>
    </source>
</evidence>
<comment type="caution">
    <text evidence="7">The sequence shown here is derived from an EMBL/GenBank/DDBJ whole genome shotgun (WGS) entry which is preliminary data.</text>
</comment>
<feature type="transmembrane region" description="Helical" evidence="6">
    <location>
        <begin position="377"/>
        <end position="399"/>
    </location>
</feature>
<dbReference type="GO" id="GO:0022857">
    <property type="term" value="F:transmembrane transporter activity"/>
    <property type="evidence" value="ECO:0007669"/>
    <property type="project" value="InterPro"/>
</dbReference>
<dbReference type="GO" id="GO:0005886">
    <property type="term" value="C:plasma membrane"/>
    <property type="evidence" value="ECO:0007669"/>
    <property type="project" value="UniProtKB-SubCell"/>
</dbReference>
<feature type="transmembrane region" description="Helical" evidence="6">
    <location>
        <begin position="352"/>
        <end position="371"/>
    </location>
</feature>